<dbReference type="EMBL" id="JXQV01000009">
    <property type="protein sequence ID" value="KIQ02953.1"/>
    <property type="molecule type" value="Genomic_DNA"/>
</dbReference>
<sequence>MAQVHRALLAGILLYLDLPYWKNERDYGGGFLNRTDLGFDITEVHCDYSIAVGGSAKLKEVIISQR</sequence>
<evidence type="ECO:0000313" key="2">
    <source>
        <dbReference type="Proteomes" id="UP000035017"/>
    </source>
</evidence>
<comment type="caution">
    <text evidence="1">The sequence shown here is derived from an EMBL/GenBank/DDBJ whole genome shotgun (WGS) entry which is preliminary data.</text>
</comment>
<protein>
    <submittedName>
        <fullName evidence="1">Uncharacterized protein</fullName>
    </submittedName>
</protein>
<organism evidence="1 2">
    <name type="scientific">Agrobacterium tumefaciens</name>
    <dbReference type="NCBI Taxonomy" id="358"/>
    <lineage>
        <taxon>Bacteria</taxon>
        <taxon>Pseudomonadati</taxon>
        <taxon>Pseudomonadota</taxon>
        <taxon>Alphaproteobacteria</taxon>
        <taxon>Hyphomicrobiales</taxon>
        <taxon>Rhizobiaceae</taxon>
        <taxon>Rhizobium/Agrobacterium group</taxon>
        <taxon>Agrobacterium</taxon>
        <taxon>Agrobacterium tumefaciens complex</taxon>
    </lineage>
</organism>
<evidence type="ECO:0000313" key="1">
    <source>
        <dbReference type="EMBL" id="KIQ02953.1"/>
    </source>
</evidence>
<gene>
    <name evidence="1" type="ORF">RU07_10265</name>
</gene>
<dbReference type="Proteomes" id="UP000035017">
    <property type="component" value="Unassembled WGS sequence"/>
</dbReference>
<proteinExistence type="predicted"/>
<name>A0A0D0K3G9_AGRTU</name>
<dbReference type="AlphaFoldDB" id="A0A0D0K3G9"/>
<reference evidence="1 2" key="1">
    <citation type="submission" date="2014-12" db="EMBL/GenBank/DDBJ databases">
        <title>16Stimator: statistical estimation of ribosomal gene copy numbers from draft genome assemblies.</title>
        <authorList>
            <person name="Perisin M.A."/>
            <person name="Vetter M."/>
            <person name="Gilbert J.A."/>
            <person name="Bergelson J."/>
        </authorList>
    </citation>
    <scope>NUCLEOTIDE SEQUENCE [LARGE SCALE GENOMIC DNA]</scope>
    <source>
        <strain evidence="1 2">MEJ076</strain>
    </source>
</reference>
<accession>A0A0D0K3G9</accession>